<reference evidence="2 3" key="1">
    <citation type="submission" date="2019-03" db="EMBL/GenBank/DDBJ databases">
        <title>Draft genome sequences of novel Actinobacteria.</title>
        <authorList>
            <person name="Sahin N."/>
            <person name="Ay H."/>
            <person name="Saygin H."/>
        </authorList>
    </citation>
    <scope>NUCLEOTIDE SEQUENCE [LARGE SCALE GENOMIC DNA]</scope>
    <source>
        <strain evidence="2 3">DSM 45347</strain>
    </source>
</reference>
<dbReference type="Pfam" id="PF18029">
    <property type="entry name" value="Glyoxalase_6"/>
    <property type="match status" value="1"/>
</dbReference>
<gene>
    <name evidence="2" type="ORF">E1284_28645</name>
</gene>
<accession>A0A4R4NQ41</accession>
<name>A0A4R4NQ41_9ACTN</name>
<proteinExistence type="predicted"/>
<protein>
    <submittedName>
        <fullName evidence="2">VOC family protein</fullName>
    </submittedName>
</protein>
<organism evidence="2 3">
    <name type="scientific">Actinomadura bangladeshensis</name>
    <dbReference type="NCBI Taxonomy" id="453573"/>
    <lineage>
        <taxon>Bacteria</taxon>
        <taxon>Bacillati</taxon>
        <taxon>Actinomycetota</taxon>
        <taxon>Actinomycetes</taxon>
        <taxon>Streptosporangiales</taxon>
        <taxon>Thermomonosporaceae</taxon>
        <taxon>Actinomadura</taxon>
    </lineage>
</organism>
<evidence type="ECO:0000313" key="3">
    <source>
        <dbReference type="Proteomes" id="UP000295431"/>
    </source>
</evidence>
<sequence>MLPDAGARSVRRRRSMSVPAFNTVTWFQVGTDAPEEARRFYGDMFGWQFALDPDADGYDLVSYPGAGAPSGGVSHEPDASRNHAMFLVLVEDVEAACEQTVKCGGKVAMPALSTAGGLTFAYLQDPSGNTFGVFTPPAS</sequence>
<dbReference type="InterPro" id="IPR052164">
    <property type="entry name" value="Anthracycline_SecMetBiosynth"/>
</dbReference>
<dbReference type="InterPro" id="IPR037523">
    <property type="entry name" value="VOC_core"/>
</dbReference>
<comment type="caution">
    <text evidence="2">The sequence shown here is derived from an EMBL/GenBank/DDBJ whole genome shotgun (WGS) entry which is preliminary data.</text>
</comment>
<dbReference type="Proteomes" id="UP000295431">
    <property type="component" value="Unassembled WGS sequence"/>
</dbReference>
<evidence type="ECO:0000313" key="2">
    <source>
        <dbReference type="EMBL" id="TDC10010.1"/>
    </source>
</evidence>
<dbReference type="AlphaFoldDB" id="A0A4R4NQ41"/>
<evidence type="ECO:0000259" key="1">
    <source>
        <dbReference type="PROSITE" id="PS51819"/>
    </source>
</evidence>
<dbReference type="PROSITE" id="PS51819">
    <property type="entry name" value="VOC"/>
    <property type="match status" value="1"/>
</dbReference>
<dbReference type="InterPro" id="IPR041581">
    <property type="entry name" value="Glyoxalase_6"/>
</dbReference>
<dbReference type="InterPro" id="IPR029068">
    <property type="entry name" value="Glyas_Bleomycin-R_OHBP_Dase"/>
</dbReference>
<keyword evidence="3" id="KW-1185">Reference proteome</keyword>
<dbReference type="SUPFAM" id="SSF54593">
    <property type="entry name" value="Glyoxalase/Bleomycin resistance protein/Dihydroxybiphenyl dioxygenase"/>
    <property type="match status" value="1"/>
</dbReference>
<dbReference type="EMBL" id="SMJW01000184">
    <property type="protein sequence ID" value="TDC10010.1"/>
    <property type="molecule type" value="Genomic_DNA"/>
</dbReference>
<dbReference type="OrthoDB" id="9793039at2"/>
<dbReference type="CDD" id="cd07247">
    <property type="entry name" value="SgaA_N_like"/>
    <property type="match status" value="1"/>
</dbReference>
<dbReference type="Gene3D" id="3.10.180.10">
    <property type="entry name" value="2,3-Dihydroxybiphenyl 1,2-Dioxygenase, domain 1"/>
    <property type="match status" value="1"/>
</dbReference>
<dbReference type="PANTHER" id="PTHR33993">
    <property type="entry name" value="GLYOXALASE-RELATED"/>
    <property type="match status" value="1"/>
</dbReference>
<feature type="domain" description="VOC" evidence="1">
    <location>
        <begin position="23"/>
        <end position="136"/>
    </location>
</feature>